<sequence>MDLVNGIRLVARPEWTRVGPHTPEAGREHTPEHGRAPLRGRYLAENDEPVAILLIGLRVNRWFAVRHWAPVLMAMPRMLRDLSRDPDSGLLGYRLLLGPTVGQVMVIQYWRRAGDIRAFAHDAQRAHRPAETAFWKRYFAGKGAVGIWHEMLSVRAGGYQCLYGDMPPTGLGAIMGLQPAVSREGGHGYDRGEDPAFAATTEEERQAAVETLISRREAGTR</sequence>
<accession>A0A931B8X9</accession>
<dbReference type="EMBL" id="JADPRT010000021">
    <property type="protein sequence ID" value="MBF9073289.1"/>
    <property type="molecule type" value="Genomic_DNA"/>
</dbReference>
<proteinExistence type="predicted"/>
<evidence type="ECO:0000313" key="2">
    <source>
        <dbReference type="Proteomes" id="UP000657385"/>
    </source>
</evidence>
<organism evidence="1 2">
    <name type="scientific">Streptacidiphilus fuscans</name>
    <dbReference type="NCBI Taxonomy" id="2789292"/>
    <lineage>
        <taxon>Bacteria</taxon>
        <taxon>Bacillati</taxon>
        <taxon>Actinomycetota</taxon>
        <taxon>Actinomycetes</taxon>
        <taxon>Kitasatosporales</taxon>
        <taxon>Streptomycetaceae</taxon>
        <taxon>Streptacidiphilus</taxon>
    </lineage>
</organism>
<reference evidence="1" key="1">
    <citation type="submission" date="2020-11" db="EMBL/GenBank/DDBJ databases">
        <title>Isolation and identification of active actinomycetes.</title>
        <authorList>
            <person name="Yu B."/>
        </authorList>
    </citation>
    <scope>NUCLEOTIDE SEQUENCE</scope>
    <source>
        <strain evidence="1">NEAU-YB345</strain>
    </source>
</reference>
<name>A0A931B8X9_9ACTN</name>
<gene>
    <name evidence="1" type="ORF">I2501_35280</name>
</gene>
<comment type="caution">
    <text evidence="1">The sequence shown here is derived from an EMBL/GenBank/DDBJ whole genome shotgun (WGS) entry which is preliminary data.</text>
</comment>
<dbReference type="Pfam" id="PF13826">
    <property type="entry name" value="Monooxy_af470-like"/>
    <property type="match status" value="1"/>
</dbReference>
<protein>
    <submittedName>
        <fullName evidence="1">DUF4188 domain-containing protein</fullName>
    </submittedName>
</protein>
<dbReference type="InterPro" id="IPR025444">
    <property type="entry name" value="Monooxy_af470"/>
</dbReference>
<keyword evidence="2" id="KW-1185">Reference proteome</keyword>
<evidence type="ECO:0000313" key="1">
    <source>
        <dbReference type="EMBL" id="MBF9073289.1"/>
    </source>
</evidence>
<dbReference type="AlphaFoldDB" id="A0A931B8X9"/>
<dbReference type="Proteomes" id="UP000657385">
    <property type="component" value="Unassembled WGS sequence"/>
</dbReference>